<dbReference type="Pfam" id="PF20681">
    <property type="entry name" value="DUF6818"/>
    <property type="match status" value="1"/>
</dbReference>
<dbReference type="PANTHER" id="PTHR34409">
    <property type="entry name" value="SET DOMAIN-CONTAINING PROTEIN"/>
    <property type="match status" value="1"/>
</dbReference>
<keyword evidence="1" id="KW-0175">Coiled coil</keyword>
<keyword evidence="5" id="KW-1185">Reference proteome</keyword>
<accession>A0A9P6H9N5</accession>
<reference evidence="4" key="2">
    <citation type="submission" date="2020-11" db="EMBL/GenBank/DDBJ databases">
        <authorList>
            <consortium name="DOE Joint Genome Institute"/>
            <person name="Kuo A."/>
            <person name="Miyauchi S."/>
            <person name="Kiss E."/>
            <person name="Drula E."/>
            <person name="Kohler A."/>
            <person name="Sanchez-Garcia M."/>
            <person name="Andreopoulos B."/>
            <person name="Barry K.W."/>
            <person name="Bonito G."/>
            <person name="Buee M."/>
            <person name="Carver A."/>
            <person name="Chen C."/>
            <person name="Cichocki N."/>
            <person name="Clum A."/>
            <person name="Culley D."/>
            <person name="Crous P.W."/>
            <person name="Fauchery L."/>
            <person name="Girlanda M."/>
            <person name="Hayes R."/>
            <person name="Keri Z."/>
            <person name="Labutti K."/>
            <person name="Lipzen A."/>
            <person name="Lombard V."/>
            <person name="Magnuson J."/>
            <person name="Maillard F."/>
            <person name="Morin E."/>
            <person name="Murat C."/>
            <person name="Nolan M."/>
            <person name="Ohm R."/>
            <person name="Pangilinan J."/>
            <person name="Pereira M."/>
            <person name="Perotto S."/>
            <person name="Peter M."/>
            <person name="Riley R."/>
            <person name="Sitrit Y."/>
            <person name="Stielow B."/>
            <person name="Szollosi G."/>
            <person name="Zifcakova L."/>
            <person name="Stursova M."/>
            <person name="Spatafora J.W."/>
            <person name="Tedersoo L."/>
            <person name="Vaario L.-M."/>
            <person name="Yamada A."/>
            <person name="Yan M."/>
            <person name="Wang P."/>
            <person name="Xu J."/>
            <person name="Bruns T."/>
            <person name="Baldrian P."/>
            <person name="Vilgalys R."/>
            <person name="Henrissat B."/>
            <person name="Grigoriev I.V."/>
            <person name="Hibbett D."/>
            <person name="Nagy L.G."/>
            <person name="Martin F.M."/>
        </authorList>
    </citation>
    <scope>NUCLEOTIDE SEQUENCE</scope>
    <source>
        <strain evidence="4">UH-Tt-Lm1</strain>
    </source>
</reference>
<evidence type="ECO:0000256" key="1">
    <source>
        <dbReference type="SAM" id="Coils"/>
    </source>
</evidence>
<name>A0A9P6H9N5_9AGAM</name>
<dbReference type="Proteomes" id="UP000736335">
    <property type="component" value="Unassembled WGS sequence"/>
</dbReference>
<sequence length="493" mass="55379">MATLASGRQFYVDHFTAQTFYREAENGDWIPLQPSDYHAPRPDAHNALTRAPNDPGLSSVNPALSVPSHLCMDTATQPPPATQGYSDASQFSYEYRQPIAQPLPSVHNRSLPAPMPQNPAQPERNARRTRRSTRAHDPVRGQRTARQREGGRGRTRGAPNYKPREVKVLLDLVEEELPIASKGWRVIGSQFRDWAVVTEYPARTNRSLELKYKQLVRTRKPTGDAECPPEILRAHEIDHKIQSKVACRDLEDGEIADFEDGNFLDNSDDNMSDSYDPPEDSDEGPAPNSNPAPRVRTTRVKSPLLSQESTRQSSSKGTNVLEKISQSFDPEVQSRREADRASSMFQSHQLILLQSQIRDLNSTVLSLRGQLDDAERRCVNADRRADRLQNQIDITSAVTRARLHRSTARVPRLASPITISSSPESTPEYNRRYEATFRDGSRCSWFGNINRLDPDDNVVEVTRVPWSPPPHSPAQSPPQSPSLSALYHTDCEV</sequence>
<evidence type="ECO:0000313" key="5">
    <source>
        <dbReference type="Proteomes" id="UP000736335"/>
    </source>
</evidence>
<dbReference type="EMBL" id="WIUZ02000012">
    <property type="protein sequence ID" value="KAF9782300.1"/>
    <property type="molecule type" value="Genomic_DNA"/>
</dbReference>
<feature type="region of interest" description="Disordered" evidence="2">
    <location>
        <begin position="104"/>
        <end position="160"/>
    </location>
</feature>
<feature type="compositionally biased region" description="Basic and acidic residues" evidence="2">
    <location>
        <begin position="134"/>
        <end position="152"/>
    </location>
</feature>
<feature type="coiled-coil region" evidence="1">
    <location>
        <begin position="357"/>
        <end position="391"/>
    </location>
</feature>
<feature type="compositionally biased region" description="Polar residues" evidence="2">
    <location>
        <begin position="304"/>
        <end position="328"/>
    </location>
</feature>
<feature type="region of interest" description="Disordered" evidence="2">
    <location>
        <begin position="462"/>
        <end position="487"/>
    </location>
</feature>
<evidence type="ECO:0000313" key="4">
    <source>
        <dbReference type="EMBL" id="KAF9782300.1"/>
    </source>
</evidence>
<dbReference type="PANTHER" id="PTHR34409:SF1">
    <property type="entry name" value="MYB-LIKE DOMAIN-CONTAINING PROTEIN"/>
    <property type="match status" value="1"/>
</dbReference>
<feature type="region of interest" description="Disordered" evidence="2">
    <location>
        <begin position="258"/>
        <end position="340"/>
    </location>
</feature>
<dbReference type="InterPro" id="IPR049203">
    <property type="entry name" value="DUF6818"/>
</dbReference>
<proteinExistence type="predicted"/>
<organism evidence="4 5">
    <name type="scientific">Thelephora terrestris</name>
    <dbReference type="NCBI Taxonomy" id="56493"/>
    <lineage>
        <taxon>Eukaryota</taxon>
        <taxon>Fungi</taxon>
        <taxon>Dikarya</taxon>
        <taxon>Basidiomycota</taxon>
        <taxon>Agaricomycotina</taxon>
        <taxon>Agaricomycetes</taxon>
        <taxon>Thelephorales</taxon>
        <taxon>Thelephoraceae</taxon>
        <taxon>Thelephora</taxon>
    </lineage>
</organism>
<dbReference type="OrthoDB" id="99432at2759"/>
<reference evidence="4" key="1">
    <citation type="journal article" date="2020" name="Nat. Commun.">
        <title>Large-scale genome sequencing of mycorrhizal fungi provides insights into the early evolution of symbiotic traits.</title>
        <authorList>
            <person name="Miyauchi S."/>
            <person name="Kiss E."/>
            <person name="Kuo A."/>
            <person name="Drula E."/>
            <person name="Kohler A."/>
            <person name="Sanchez-Garcia M."/>
            <person name="Morin E."/>
            <person name="Andreopoulos B."/>
            <person name="Barry K.W."/>
            <person name="Bonito G."/>
            <person name="Buee M."/>
            <person name="Carver A."/>
            <person name="Chen C."/>
            <person name="Cichocki N."/>
            <person name="Clum A."/>
            <person name="Culley D."/>
            <person name="Crous P.W."/>
            <person name="Fauchery L."/>
            <person name="Girlanda M."/>
            <person name="Hayes R.D."/>
            <person name="Keri Z."/>
            <person name="LaButti K."/>
            <person name="Lipzen A."/>
            <person name="Lombard V."/>
            <person name="Magnuson J."/>
            <person name="Maillard F."/>
            <person name="Murat C."/>
            <person name="Nolan M."/>
            <person name="Ohm R.A."/>
            <person name="Pangilinan J."/>
            <person name="Pereira M.F."/>
            <person name="Perotto S."/>
            <person name="Peter M."/>
            <person name="Pfister S."/>
            <person name="Riley R."/>
            <person name="Sitrit Y."/>
            <person name="Stielow J.B."/>
            <person name="Szollosi G."/>
            <person name="Zifcakova L."/>
            <person name="Stursova M."/>
            <person name="Spatafora J.W."/>
            <person name="Tedersoo L."/>
            <person name="Vaario L.M."/>
            <person name="Yamada A."/>
            <person name="Yan M."/>
            <person name="Wang P."/>
            <person name="Xu J."/>
            <person name="Bruns T."/>
            <person name="Baldrian P."/>
            <person name="Vilgalys R."/>
            <person name="Dunand C."/>
            <person name="Henrissat B."/>
            <person name="Grigoriev I.V."/>
            <person name="Hibbett D."/>
            <person name="Nagy L.G."/>
            <person name="Martin F.M."/>
        </authorList>
    </citation>
    <scope>NUCLEOTIDE SEQUENCE</scope>
    <source>
        <strain evidence="4">UH-Tt-Lm1</strain>
    </source>
</reference>
<evidence type="ECO:0000256" key="2">
    <source>
        <dbReference type="SAM" id="MobiDB-lite"/>
    </source>
</evidence>
<evidence type="ECO:0000259" key="3">
    <source>
        <dbReference type="Pfam" id="PF20681"/>
    </source>
</evidence>
<feature type="compositionally biased region" description="Pro residues" evidence="2">
    <location>
        <begin position="466"/>
        <end position="480"/>
    </location>
</feature>
<gene>
    <name evidence="4" type="ORF">BJ322DRAFT_1111171</name>
</gene>
<feature type="domain" description="DUF6818" evidence="3">
    <location>
        <begin position="200"/>
        <end position="254"/>
    </location>
</feature>
<feature type="compositionally biased region" description="Acidic residues" evidence="2">
    <location>
        <begin position="258"/>
        <end position="283"/>
    </location>
</feature>
<protein>
    <recommendedName>
        <fullName evidence="3">DUF6818 domain-containing protein</fullName>
    </recommendedName>
</protein>
<dbReference type="AlphaFoldDB" id="A0A9P6H9N5"/>
<comment type="caution">
    <text evidence="4">The sequence shown here is derived from an EMBL/GenBank/DDBJ whole genome shotgun (WGS) entry which is preliminary data.</text>
</comment>